<sequence>MTSRPATASTRAVLSIGSNMDDRLALLRTVVDEFAAELVAVSPVYATPPWGVEDQAEFYNAVLIVDVAEDPYELLARAQRLEQAADRVRVRKWGPRTLDVDLIQVHRGGVEVLSDDPVLTLPHPFAHERAFVLLPWSRIDPEARLGDQLVIDLLAGLKHSEVDSIREVGALEGDAE</sequence>
<keyword evidence="8" id="KW-0289">Folate biosynthesis</keyword>
<organism evidence="10 11">
    <name type="scientific">Corynebacterium incognita</name>
    <dbReference type="NCBI Taxonomy" id="2754725"/>
    <lineage>
        <taxon>Bacteria</taxon>
        <taxon>Bacillati</taxon>
        <taxon>Actinomycetota</taxon>
        <taxon>Actinomycetes</taxon>
        <taxon>Mycobacteriales</taxon>
        <taxon>Corynebacteriaceae</taxon>
        <taxon>Corynebacterium</taxon>
    </lineage>
</organism>
<protein>
    <recommendedName>
        <fullName evidence="3">2-amino-4-hydroxy-6-hydroxymethyldihydropteridine diphosphokinase</fullName>
        <ecNumber evidence="3">2.7.6.3</ecNumber>
    </recommendedName>
</protein>
<evidence type="ECO:0000256" key="8">
    <source>
        <dbReference type="ARBA" id="ARBA00022909"/>
    </source>
</evidence>
<evidence type="ECO:0000256" key="7">
    <source>
        <dbReference type="ARBA" id="ARBA00022840"/>
    </source>
</evidence>
<dbReference type="SUPFAM" id="SSF55083">
    <property type="entry name" value="6-hydroxymethyl-7,8-dihydropterin pyrophosphokinase, HPPK"/>
    <property type="match status" value="1"/>
</dbReference>
<evidence type="ECO:0000256" key="4">
    <source>
        <dbReference type="ARBA" id="ARBA00022679"/>
    </source>
</evidence>
<dbReference type="InterPro" id="IPR035907">
    <property type="entry name" value="Hppk_sf"/>
</dbReference>
<keyword evidence="4 10" id="KW-0808">Transferase</keyword>
<keyword evidence="11" id="KW-1185">Reference proteome</keyword>
<dbReference type="AlphaFoldDB" id="A0A7G7CRF2"/>
<evidence type="ECO:0000256" key="5">
    <source>
        <dbReference type="ARBA" id="ARBA00022741"/>
    </source>
</evidence>
<evidence type="ECO:0000256" key="2">
    <source>
        <dbReference type="ARBA" id="ARBA00005051"/>
    </source>
</evidence>
<proteinExistence type="predicted"/>
<dbReference type="PROSITE" id="PS00794">
    <property type="entry name" value="HPPK"/>
    <property type="match status" value="1"/>
</dbReference>
<evidence type="ECO:0000256" key="3">
    <source>
        <dbReference type="ARBA" id="ARBA00013253"/>
    </source>
</evidence>
<dbReference type="PANTHER" id="PTHR43071">
    <property type="entry name" value="2-AMINO-4-HYDROXY-6-HYDROXYMETHYLDIHYDROPTERIDINE PYROPHOSPHOKINASE"/>
    <property type="match status" value="1"/>
</dbReference>
<name>A0A7G7CRF2_9CORY</name>
<dbReference type="CDD" id="cd00483">
    <property type="entry name" value="HPPK"/>
    <property type="match status" value="1"/>
</dbReference>
<dbReference type="Pfam" id="PF01288">
    <property type="entry name" value="HPPK"/>
    <property type="match status" value="1"/>
</dbReference>
<dbReference type="GO" id="GO:0005524">
    <property type="term" value="F:ATP binding"/>
    <property type="evidence" value="ECO:0007669"/>
    <property type="project" value="UniProtKB-KW"/>
</dbReference>
<dbReference type="NCBIfam" id="TIGR01498">
    <property type="entry name" value="folK"/>
    <property type="match status" value="1"/>
</dbReference>
<keyword evidence="6 10" id="KW-0418">Kinase</keyword>
<dbReference type="Proteomes" id="UP000515743">
    <property type="component" value="Chromosome"/>
</dbReference>
<dbReference type="GO" id="GO:0046656">
    <property type="term" value="P:folic acid biosynthetic process"/>
    <property type="evidence" value="ECO:0007669"/>
    <property type="project" value="UniProtKB-KW"/>
</dbReference>
<dbReference type="InterPro" id="IPR000550">
    <property type="entry name" value="Hppk"/>
</dbReference>
<dbReference type="Gene3D" id="3.30.70.560">
    <property type="entry name" value="7,8-Dihydro-6-hydroxymethylpterin-pyrophosphokinase HPPK"/>
    <property type="match status" value="1"/>
</dbReference>
<dbReference type="GO" id="GO:0046654">
    <property type="term" value="P:tetrahydrofolate biosynthetic process"/>
    <property type="evidence" value="ECO:0007669"/>
    <property type="project" value="UniProtKB-UniPathway"/>
</dbReference>
<reference evidence="10 11" key="1">
    <citation type="submission" date="2020-07" db="EMBL/GenBank/DDBJ databases">
        <title>Complete genome and description of Corynebacterium incognita strain Marseille-Q3630 sp. nov.</title>
        <authorList>
            <person name="Boxberger M."/>
        </authorList>
    </citation>
    <scope>NUCLEOTIDE SEQUENCE [LARGE SCALE GENOMIC DNA]</scope>
    <source>
        <strain evidence="10 11">Marseille-Q3630</strain>
    </source>
</reference>
<dbReference type="EC" id="2.7.6.3" evidence="3"/>
<dbReference type="PANTHER" id="PTHR43071:SF1">
    <property type="entry name" value="2-AMINO-4-HYDROXY-6-HYDROXYMETHYLDIHYDROPTERIDINE PYROPHOSPHOKINASE"/>
    <property type="match status" value="1"/>
</dbReference>
<dbReference type="UniPathway" id="UPA00077">
    <property type="reaction ID" value="UER00155"/>
</dbReference>
<dbReference type="EMBL" id="CP059404">
    <property type="protein sequence ID" value="QNE90168.1"/>
    <property type="molecule type" value="Genomic_DNA"/>
</dbReference>
<evidence type="ECO:0000313" key="11">
    <source>
        <dbReference type="Proteomes" id="UP000515743"/>
    </source>
</evidence>
<evidence type="ECO:0000256" key="1">
    <source>
        <dbReference type="ARBA" id="ARBA00000198"/>
    </source>
</evidence>
<feature type="domain" description="7,8-dihydro-6-hydroxymethylpterin-pyrophosphokinase" evidence="9">
    <location>
        <begin position="92"/>
        <end position="103"/>
    </location>
</feature>
<comment type="pathway">
    <text evidence="2">Cofactor biosynthesis; tetrahydrofolate biosynthesis; 2-amino-4-hydroxy-6-hydroxymethyl-7,8-dihydropteridine diphosphate from 7,8-dihydroneopterin triphosphate: step 4/4.</text>
</comment>
<evidence type="ECO:0000256" key="6">
    <source>
        <dbReference type="ARBA" id="ARBA00022777"/>
    </source>
</evidence>
<dbReference type="KEGG" id="cik:H0194_04070"/>
<gene>
    <name evidence="10" type="primary">folK</name>
    <name evidence="10" type="ORF">H0194_04070</name>
</gene>
<accession>A0A7G7CRF2</accession>
<dbReference type="GO" id="GO:0003848">
    <property type="term" value="F:2-amino-4-hydroxy-6-hydroxymethyldihydropteridine diphosphokinase activity"/>
    <property type="evidence" value="ECO:0007669"/>
    <property type="project" value="UniProtKB-EC"/>
</dbReference>
<keyword evidence="7" id="KW-0067">ATP-binding</keyword>
<evidence type="ECO:0000313" key="10">
    <source>
        <dbReference type="EMBL" id="QNE90168.1"/>
    </source>
</evidence>
<keyword evidence="5" id="KW-0547">Nucleotide-binding</keyword>
<dbReference type="RefSeq" id="WP_185176541.1">
    <property type="nucleotide sequence ID" value="NZ_CP059404.1"/>
</dbReference>
<comment type="catalytic activity">
    <reaction evidence="1">
        <text>6-hydroxymethyl-7,8-dihydropterin + ATP = (7,8-dihydropterin-6-yl)methyl diphosphate + AMP + H(+)</text>
        <dbReference type="Rhea" id="RHEA:11412"/>
        <dbReference type="ChEBI" id="CHEBI:15378"/>
        <dbReference type="ChEBI" id="CHEBI:30616"/>
        <dbReference type="ChEBI" id="CHEBI:44841"/>
        <dbReference type="ChEBI" id="CHEBI:72950"/>
        <dbReference type="ChEBI" id="CHEBI:456215"/>
        <dbReference type="EC" id="2.7.6.3"/>
    </reaction>
</comment>
<dbReference type="GO" id="GO:0016301">
    <property type="term" value="F:kinase activity"/>
    <property type="evidence" value="ECO:0007669"/>
    <property type="project" value="UniProtKB-KW"/>
</dbReference>
<evidence type="ECO:0000259" key="9">
    <source>
        <dbReference type="PROSITE" id="PS00794"/>
    </source>
</evidence>